<dbReference type="Pfam" id="PF00367">
    <property type="entry name" value="PTS_EIIB"/>
    <property type="match status" value="1"/>
</dbReference>
<dbReference type="OrthoDB" id="9769191at2"/>
<dbReference type="PROSITE" id="PS51098">
    <property type="entry name" value="PTS_EIIB_TYPE_1"/>
    <property type="match status" value="1"/>
</dbReference>
<dbReference type="InterPro" id="IPR050558">
    <property type="entry name" value="PTS_Sugar-Specific_Components"/>
</dbReference>
<evidence type="ECO:0000259" key="7">
    <source>
        <dbReference type="PROSITE" id="PS51098"/>
    </source>
</evidence>
<reference evidence="8 9" key="1">
    <citation type="submission" date="2019-03" db="EMBL/GenBank/DDBJ databases">
        <title>Genomic Encyclopedia of Archaeal and Bacterial Type Strains, Phase II (KMG-II): from individual species to whole genera.</title>
        <authorList>
            <person name="Goeker M."/>
        </authorList>
    </citation>
    <scope>NUCLEOTIDE SEQUENCE [LARGE SCALE GENOMIC DNA]</scope>
    <source>
        <strain evidence="8 9">ATCC 700618</strain>
    </source>
</reference>
<keyword evidence="4" id="KW-0598">Phosphotransferase system</keyword>
<evidence type="ECO:0000256" key="4">
    <source>
        <dbReference type="ARBA" id="ARBA00022683"/>
    </source>
</evidence>
<dbReference type="GO" id="GO:0009401">
    <property type="term" value="P:phosphoenolpyruvate-dependent sugar phosphotransferase system"/>
    <property type="evidence" value="ECO:0007669"/>
    <property type="project" value="UniProtKB-KW"/>
</dbReference>
<evidence type="ECO:0000256" key="3">
    <source>
        <dbReference type="ARBA" id="ARBA00022679"/>
    </source>
</evidence>
<comment type="caution">
    <text evidence="8">The sequence shown here is derived from an EMBL/GenBank/DDBJ whole genome shotgun (WGS) entry which is preliminary data.</text>
</comment>
<dbReference type="Gene3D" id="3.30.1360.60">
    <property type="entry name" value="Glucose permease domain IIB"/>
    <property type="match status" value="1"/>
</dbReference>
<dbReference type="InterPro" id="IPR036878">
    <property type="entry name" value="Glu_permease_IIB"/>
</dbReference>
<keyword evidence="3" id="KW-0808">Transferase</keyword>
<keyword evidence="1" id="KW-0813">Transport</keyword>
<organism evidence="8 9">
    <name type="scientific">Mycoplasma testudineum</name>
    <dbReference type="NCBI Taxonomy" id="244584"/>
    <lineage>
        <taxon>Bacteria</taxon>
        <taxon>Bacillati</taxon>
        <taxon>Mycoplasmatota</taxon>
        <taxon>Mollicutes</taxon>
        <taxon>Mycoplasmataceae</taxon>
        <taxon>Mycoplasma</taxon>
    </lineage>
</organism>
<evidence type="ECO:0000256" key="2">
    <source>
        <dbReference type="ARBA" id="ARBA00022597"/>
    </source>
</evidence>
<evidence type="ECO:0000256" key="5">
    <source>
        <dbReference type="ARBA" id="ARBA00022777"/>
    </source>
</evidence>
<feature type="active site" description="Phosphocysteine intermediate; for EIIB activity" evidence="6">
    <location>
        <position position="30"/>
    </location>
</feature>
<dbReference type="RefSeq" id="WP_094254335.1">
    <property type="nucleotide sequence ID" value="NZ_NNCE01000001.1"/>
</dbReference>
<dbReference type="Proteomes" id="UP000295518">
    <property type="component" value="Unassembled WGS sequence"/>
</dbReference>
<dbReference type="GO" id="GO:0015771">
    <property type="term" value="P:trehalose transport"/>
    <property type="evidence" value="ECO:0007669"/>
    <property type="project" value="TreeGrafter"/>
</dbReference>
<feature type="domain" description="PTS EIIB type-1" evidence="7">
    <location>
        <begin position="8"/>
        <end position="90"/>
    </location>
</feature>
<keyword evidence="2" id="KW-0762">Sugar transport</keyword>
<name>A0A4R6IFM7_9MOLU</name>
<evidence type="ECO:0000313" key="8">
    <source>
        <dbReference type="EMBL" id="TDO21153.1"/>
    </source>
</evidence>
<sequence>MRDDQKYKKTAFEIIEIIGGADNITNAYHCASRLRFEIKDQTKAHKSTMEFIDNVKDVFQNGSELNVVIGSDVNLYFDEMIKLPGMEKFAKKPSKKFCLFKKLFKKDK</sequence>
<evidence type="ECO:0000313" key="9">
    <source>
        <dbReference type="Proteomes" id="UP000295518"/>
    </source>
</evidence>
<keyword evidence="9" id="KW-1185">Reference proteome</keyword>
<keyword evidence="5" id="KW-0418">Kinase</keyword>
<dbReference type="GO" id="GO:0090589">
    <property type="term" value="F:protein-phosphocysteine-trehalose phosphotransferase system transporter activity"/>
    <property type="evidence" value="ECO:0007669"/>
    <property type="project" value="TreeGrafter"/>
</dbReference>
<protein>
    <submittedName>
        <fullName evidence="8">PTS system beta-glucosides-specific IIC component/PTS system trehalose-specific IIC component</fullName>
    </submittedName>
</protein>
<evidence type="ECO:0000256" key="6">
    <source>
        <dbReference type="PROSITE-ProRule" id="PRU00421"/>
    </source>
</evidence>
<accession>A0A4R6IFM7</accession>
<dbReference type="PANTHER" id="PTHR30175">
    <property type="entry name" value="PHOSPHOTRANSFERASE SYSTEM TRANSPORT PROTEIN"/>
    <property type="match status" value="1"/>
</dbReference>
<dbReference type="EMBL" id="SNWN01000009">
    <property type="protein sequence ID" value="TDO21153.1"/>
    <property type="molecule type" value="Genomic_DNA"/>
</dbReference>
<dbReference type="CDD" id="cd00212">
    <property type="entry name" value="PTS_IIB_glc"/>
    <property type="match status" value="1"/>
</dbReference>
<dbReference type="GO" id="GO:0008982">
    <property type="term" value="F:protein-N(PI)-phosphohistidine-sugar phosphotransferase activity"/>
    <property type="evidence" value="ECO:0007669"/>
    <property type="project" value="InterPro"/>
</dbReference>
<dbReference type="AlphaFoldDB" id="A0A4R6IFM7"/>
<dbReference type="PANTHER" id="PTHR30175:SF1">
    <property type="entry name" value="PTS SYSTEM ARBUTIN-, CELLOBIOSE-, AND SALICIN-SPECIFIC EIIBC COMPONENT-RELATED"/>
    <property type="match status" value="1"/>
</dbReference>
<dbReference type="InterPro" id="IPR018113">
    <property type="entry name" value="PTrfase_EIIB_Cys"/>
</dbReference>
<dbReference type="GO" id="GO:0005886">
    <property type="term" value="C:plasma membrane"/>
    <property type="evidence" value="ECO:0007669"/>
    <property type="project" value="TreeGrafter"/>
</dbReference>
<gene>
    <name evidence="8" type="ORF">EI74_0183</name>
</gene>
<evidence type="ECO:0000256" key="1">
    <source>
        <dbReference type="ARBA" id="ARBA00022448"/>
    </source>
</evidence>
<dbReference type="SUPFAM" id="SSF55604">
    <property type="entry name" value="Glucose permease domain IIB"/>
    <property type="match status" value="1"/>
</dbReference>
<dbReference type="GO" id="GO:0016301">
    <property type="term" value="F:kinase activity"/>
    <property type="evidence" value="ECO:0007669"/>
    <property type="project" value="UniProtKB-KW"/>
</dbReference>
<dbReference type="InterPro" id="IPR001996">
    <property type="entry name" value="PTS_IIB_1"/>
</dbReference>
<proteinExistence type="predicted"/>